<name>A0A5J4KJK7_9CHLR</name>
<dbReference type="InterPro" id="IPR000182">
    <property type="entry name" value="GNAT_dom"/>
</dbReference>
<protein>
    <recommendedName>
        <fullName evidence="3">N-acetyltransferase domain-containing protein</fullName>
    </recommendedName>
</protein>
<evidence type="ECO:0000256" key="2">
    <source>
        <dbReference type="ARBA" id="ARBA00023315"/>
    </source>
</evidence>
<dbReference type="SUPFAM" id="SSF55729">
    <property type="entry name" value="Acyl-CoA N-acyltransferases (Nat)"/>
    <property type="match status" value="2"/>
</dbReference>
<dbReference type="InterPro" id="IPR016181">
    <property type="entry name" value="Acyl_CoA_acyltransferase"/>
</dbReference>
<dbReference type="PANTHER" id="PTHR43877">
    <property type="entry name" value="AMINOALKYLPHOSPHONATE N-ACETYLTRANSFERASE-RELATED-RELATED"/>
    <property type="match status" value="1"/>
</dbReference>
<dbReference type="PROSITE" id="PS51186">
    <property type="entry name" value="GNAT"/>
    <property type="match status" value="2"/>
</dbReference>
<dbReference type="Proteomes" id="UP000326912">
    <property type="component" value="Unassembled WGS sequence"/>
</dbReference>
<dbReference type="Pfam" id="PF00583">
    <property type="entry name" value="Acetyltransf_1"/>
    <property type="match status" value="2"/>
</dbReference>
<comment type="caution">
    <text evidence="4">The sequence shown here is derived from an EMBL/GenBank/DDBJ whole genome shotgun (WGS) entry which is preliminary data.</text>
</comment>
<accession>A0A5J4KJK7</accession>
<evidence type="ECO:0000259" key="3">
    <source>
        <dbReference type="PROSITE" id="PS51186"/>
    </source>
</evidence>
<dbReference type="GO" id="GO:0016747">
    <property type="term" value="F:acyltransferase activity, transferring groups other than amino-acyl groups"/>
    <property type="evidence" value="ECO:0007669"/>
    <property type="project" value="InterPro"/>
</dbReference>
<dbReference type="EMBL" id="BKZW01000002">
    <property type="protein sequence ID" value="GER89908.1"/>
    <property type="molecule type" value="Genomic_DNA"/>
</dbReference>
<evidence type="ECO:0000313" key="5">
    <source>
        <dbReference type="Proteomes" id="UP000326912"/>
    </source>
</evidence>
<gene>
    <name evidence="4" type="ORF">KDW_40700</name>
</gene>
<dbReference type="InterPro" id="IPR050832">
    <property type="entry name" value="Bact_Acetyltransf"/>
</dbReference>
<organism evidence="4 5">
    <name type="scientific">Dictyobacter vulcani</name>
    <dbReference type="NCBI Taxonomy" id="2607529"/>
    <lineage>
        <taxon>Bacteria</taxon>
        <taxon>Bacillati</taxon>
        <taxon>Chloroflexota</taxon>
        <taxon>Ktedonobacteria</taxon>
        <taxon>Ktedonobacterales</taxon>
        <taxon>Dictyobacteraceae</taxon>
        <taxon>Dictyobacter</taxon>
    </lineage>
</organism>
<evidence type="ECO:0000313" key="4">
    <source>
        <dbReference type="EMBL" id="GER89908.1"/>
    </source>
</evidence>
<dbReference type="RefSeq" id="WP_162005428.1">
    <property type="nucleotide sequence ID" value="NZ_BKZW01000002.1"/>
</dbReference>
<dbReference type="Gene3D" id="3.40.630.30">
    <property type="match status" value="1"/>
</dbReference>
<keyword evidence="1" id="KW-0808">Transferase</keyword>
<feature type="domain" description="N-acetyltransferase" evidence="3">
    <location>
        <begin position="181"/>
        <end position="326"/>
    </location>
</feature>
<reference evidence="4 5" key="1">
    <citation type="submission" date="2019-10" db="EMBL/GenBank/DDBJ databases">
        <title>Dictyobacter vulcani sp. nov., within the class Ktedonobacteria, isolated from soil of volcanic Mt. Zao.</title>
        <authorList>
            <person name="Zheng Y."/>
            <person name="Wang C.M."/>
            <person name="Sakai Y."/>
            <person name="Abe K."/>
            <person name="Yokota A."/>
            <person name="Yabe S."/>
        </authorList>
    </citation>
    <scope>NUCLEOTIDE SEQUENCE [LARGE SCALE GENOMIC DNA]</scope>
    <source>
        <strain evidence="4 5">W12</strain>
    </source>
</reference>
<dbReference type="CDD" id="cd04301">
    <property type="entry name" value="NAT_SF"/>
    <property type="match status" value="1"/>
</dbReference>
<sequence length="326" mass="37243">MQEEVFEQLYTFRRYVPANDLLSLSVLLTSIEDHDHDGEDTSETVLRQQLSWPNHKPEQDCWVIEAPNSSHALIGYCSVFAQTPQRCTLYVAVHPDFRRRGLGRALLTKAKARAREVGAEQVILYANARNISANAFLQKQGFGLAGSSWVLRAPASLALQEPEWLVGYSICSYAEVQQISVLLEVMTRSYADRWGHAENERATDANIVQEWLAHADFDGIFLVFAPDGEIAGFCRARRARLPREHEDSEELLTDEIEQPGVIPHHRHHALYHSLVLTAMHWLRTEGQHDVLLHSWGDNKQTIAIYQEIGFILLQHFFAYRCDLRVC</sequence>
<keyword evidence="2" id="KW-0012">Acyltransferase</keyword>
<feature type="domain" description="N-acetyltransferase" evidence="3">
    <location>
        <begin position="10"/>
        <end position="166"/>
    </location>
</feature>
<dbReference type="AlphaFoldDB" id="A0A5J4KJK7"/>
<evidence type="ECO:0000256" key="1">
    <source>
        <dbReference type="ARBA" id="ARBA00022679"/>
    </source>
</evidence>
<proteinExistence type="predicted"/>
<keyword evidence="5" id="KW-1185">Reference proteome</keyword>